<dbReference type="RefSeq" id="WP_221639933.1">
    <property type="nucleotide sequence ID" value="NZ_VFOZ01000001.1"/>
</dbReference>
<evidence type="ECO:0000313" key="9">
    <source>
        <dbReference type="EMBL" id="TQL96422.1"/>
    </source>
</evidence>
<feature type="transmembrane region" description="Helical" evidence="7">
    <location>
        <begin position="438"/>
        <end position="462"/>
    </location>
</feature>
<dbReference type="Gene3D" id="3.10.20.90">
    <property type="entry name" value="Phosphatidylinositol 3-kinase Catalytic Subunit, Chain A, domain 1"/>
    <property type="match status" value="1"/>
</dbReference>
<protein>
    <submittedName>
        <fullName evidence="9">Type VII secretion integral membrane protein EccD</fullName>
    </submittedName>
</protein>
<feature type="transmembrane region" description="Helical" evidence="7">
    <location>
        <begin position="209"/>
        <end position="230"/>
    </location>
</feature>
<evidence type="ECO:0000256" key="1">
    <source>
        <dbReference type="ARBA" id="ARBA00004651"/>
    </source>
</evidence>
<accession>A0A543CH37</accession>
<feature type="transmembrane region" description="Helical" evidence="7">
    <location>
        <begin position="237"/>
        <end position="259"/>
    </location>
</feature>
<dbReference type="EMBL" id="VFOZ01000001">
    <property type="protein sequence ID" value="TQL96422.1"/>
    <property type="molecule type" value="Genomic_DNA"/>
</dbReference>
<evidence type="ECO:0000256" key="5">
    <source>
        <dbReference type="ARBA" id="ARBA00022989"/>
    </source>
</evidence>
<feature type="transmembrane region" description="Helical" evidence="7">
    <location>
        <begin position="150"/>
        <end position="170"/>
    </location>
</feature>
<evidence type="ECO:0000256" key="4">
    <source>
        <dbReference type="ARBA" id="ARBA00022692"/>
    </source>
</evidence>
<comment type="subcellular location">
    <subcellularLocation>
        <location evidence="1">Cell membrane</location>
        <topology evidence="1">Multi-pass membrane protein</topology>
    </subcellularLocation>
</comment>
<dbReference type="GO" id="GO:0005886">
    <property type="term" value="C:plasma membrane"/>
    <property type="evidence" value="ECO:0007669"/>
    <property type="project" value="UniProtKB-SubCell"/>
</dbReference>
<keyword evidence="4 7" id="KW-0812">Transmembrane</keyword>
<evidence type="ECO:0000259" key="8">
    <source>
        <dbReference type="Pfam" id="PF19053"/>
    </source>
</evidence>
<dbReference type="PIRSF" id="PIRSF017804">
    <property type="entry name" value="Secretion_EccD1"/>
    <property type="match status" value="1"/>
</dbReference>
<evidence type="ECO:0000256" key="7">
    <source>
        <dbReference type="SAM" id="Phobius"/>
    </source>
</evidence>
<comment type="caution">
    <text evidence="9">The sequence shown here is derived from an EMBL/GenBank/DDBJ whole genome shotgun (WGS) entry which is preliminary data.</text>
</comment>
<dbReference type="InterPro" id="IPR044049">
    <property type="entry name" value="EccD_transm"/>
</dbReference>
<evidence type="ECO:0000256" key="3">
    <source>
        <dbReference type="ARBA" id="ARBA00022475"/>
    </source>
</evidence>
<feature type="transmembrane region" description="Helical" evidence="7">
    <location>
        <begin position="265"/>
        <end position="287"/>
    </location>
</feature>
<reference evidence="9 10" key="1">
    <citation type="submission" date="2019-06" db="EMBL/GenBank/DDBJ databases">
        <title>Sequencing the genomes of 1000 actinobacteria strains.</title>
        <authorList>
            <person name="Klenk H.-P."/>
        </authorList>
    </citation>
    <scope>NUCLEOTIDE SEQUENCE [LARGE SCALE GENOMIC DNA]</scope>
    <source>
        <strain evidence="9 10">DSM 102200</strain>
    </source>
</reference>
<dbReference type="AlphaFoldDB" id="A0A543CH37"/>
<feature type="transmembrane region" description="Helical" evidence="7">
    <location>
        <begin position="126"/>
        <end position="144"/>
    </location>
</feature>
<feature type="transmembrane region" description="Helical" evidence="7">
    <location>
        <begin position="177"/>
        <end position="197"/>
    </location>
</feature>
<keyword evidence="5 7" id="KW-1133">Transmembrane helix</keyword>
<proteinExistence type="inferred from homology"/>
<dbReference type="InterPro" id="IPR024962">
    <property type="entry name" value="YukD-like"/>
</dbReference>
<keyword evidence="3" id="KW-1003">Cell membrane</keyword>
<dbReference type="Pfam" id="PF08817">
    <property type="entry name" value="YukD"/>
    <property type="match status" value="1"/>
</dbReference>
<gene>
    <name evidence="9" type="ORF">FB559_1950</name>
</gene>
<keyword evidence="6 7" id="KW-0472">Membrane</keyword>
<organism evidence="9 10">
    <name type="scientific">Actinoallomurus bryophytorum</name>
    <dbReference type="NCBI Taxonomy" id="1490222"/>
    <lineage>
        <taxon>Bacteria</taxon>
        <taxon>Bacillati</taxon>
        <taxon>Actinomycetota</taxon>
        <taxon>Actinomycetes</taxon>
        <taxon>Streptosporangiales</taxon>
        <taxon>Thermomonosporaceae</taxon>
        <taxon>Actinoallomurus</taxon>
    </lineage>
</organism>
<sequence>MATSQTLGSGEMCRLTICGPASRIELAVPAHVPLADLLPTFLEHLGPELAAAGSGHDGWVLQRLGEPPLDEDLGTAALGLYDGDVLHLRPRADHLPPVDFDDLVDGVATGTAERGDRWRPETTRRFVLSLVAAALGLGVAVAPMSGTGAMATLVAAMASVVLLLGAAAASRALGDRAAGIVLAAGSIGFTVVAGLALPAGQARALTPGSLVSAPGLLAAGAWAATVAVLARPAVGGVLAGFTAAVFAAVLTGLGGLLVTVGVADVAGAAAIVLAGVLALGAAVPVIASRFAGLRIPPLPTSPDEFQQGIDPEPSRVVLERTARAHEHIGSLYVGLGVVAAGCLMVIGTTQGIAARTLAAVASLLLLLHGRDLLGVRARLAVFVPGVAGLATVLIDLTLDQPATVRPVVVAGLMLTAGLLLSVARTLPGRRLLPHWGRIADLMHTTTAIAVIPLVLAVVGLYARARAGWA</sequence>
<dbReference type="NCBIfam" id="TIGR03920">
    <property type="entry name" value="T7SS_EccD"/>
    <property type="match status" value="1"/>
</dbReference>
<evidence type="ECO:0000313" key="10">
    <source>
        <dbReference type="Proteomes" id="UP000316096"/>
    </source>
</evidence>
<dbReference type="Proteomes" id="UP000316096">
    <property type="component" value="Unassembled WGS sequence"/>
</dbReference>
<dbReference type="InterPro" id="IPR006707">
    <property type="entry name" value="T7SS_EccD"/>
</dbReference>
<feature type="transmembrane region" description="Helical" evidence="7">
    <location>
        <begin position="379"/>
        <end position="398"/>
    </location>
</feature>
<feature type="transmembrane region" description="Helical" evidence="7">
    <location>
        <begin position="404"/>
        <end position="426"/>
    </location>
</feature>
<evidence type="ECO:0000256" key="2">
    <source>
        <dbReference type="ARBA" id="ARBA00006162"/>
    </source>
</evidence>
<dbReference type="Pfam" id="PF19053">
    <property type="entry name" value="EccD"/>
    <property type="match status" value="1"/>
</dbReference>
<feature type="domain" description="EccD-like transmembrane" evidence="8">
    <location>
        <begin position="123"/>
        <end position="466"/>
    </location>
</feature>
<name>A0A543CH37_9ACTN</name>
<comment type="similarity">
    <text evidence="2">Belongs to the EccD/Snm4 family.</text>
</comment>
<feature type="transmembrane region" description="Helical" evidence="7">
    <location>
        <begin position="328"/>
        <end position="346"/>
    </location>
</feature>
<keyword evidence="10" id="KW-1185">Reference proteome</keyword>
<evidence type="ECO:0000256" key="6">
    <source>
        <dbReference type="ARBA" id="ARBA00023136"/>
    </source>
</evidence>